<evidence type="ECO:0000313" key="2">
    <source>
        <dbReference type="EMBL" id="MFM0519904.1"/>
    </source>
</evidence>
<accession>A0ABW9CNQ2</accession>
<protein>
    <submittedName>
        <fullName evidence="2">Uncharacterized protein</fullName>
    </submittedName>
</protein>
<reference evidence="2 3" key="1">
    <citation type="journal article" date="2024" name="Chem. Sci.">
        <title>Discovery of megapolipeptins by genome mining of a Burkholderiales bacteria collection.</title>
        <authorList>
            <person name="Paulo B.S."/>
            <person name="Recchia M.J.J."/>
            <person name="Lee S."/>
            <person name="Fergusson C.H."/>
            <person name="Romanowski S.B."/>
            <person name="Hernandez A."/>
            <person name="Krull N."/>
            <person name="Liu D.Y."/>
            <person name="Cavanagh H."/>
            <person name="Bos A."/>
            <person name="Gray C.A."/>
            <person name="Murphy B.T."/>
            <person name="Linington R.G."/>
            <person name="Eustaquio A.S."/>
        </authorList>
    </citation>
    <scope>NUCLEOTIDE SEQUENCE [LARGE SCALE GENOMIC DNA]</scope>
    <source>
        <strain evidence="2 3">RL17-374-BIF-D</strain>
    </source>
</reference>
<evidence type="ECO:0000256" key="1">
    <source>
        <dbReference type="SAM" id="Phobius"/>
    </source>
</evidence>
<dbReference type="Proteomes" id="UP001629462">
    <property type="component" value="Unassembled WGS sequence"/>
</dbReference>
<dbReference type="EMBL" id="JAQQDB010000019">
    <property type="protein sequence ID" value="MFM0519904.1"/>
    <property type="molecule type" value="Genomic_DNA"/>
</dbReference>
<keyword evidence="1" id="KW-1133">Transmembrane helix</keyword>
<evidence type="ECO:0000313" key="3">
    <source>
        <dbReference type="Proteomes" id="UP001629462"/>
    </source>
</evidence>
<keyword evidence="1" id="KW-0472">Membrane</keyword>
<dbReference type="RefSeq" id="WP_238292867.1">
    <property type="nucleotide sequence ID" value="NZ_JAQQDB010000019.1"/>
</dbReference>
<organism evidence="2 3">
    <name type="scientific">Caballeronia jiangsuensis</name>
    <dbReference type="NCBI Taxonomy" id="1458357"/>
    <lineage>
        <taxon>Bacteria</taxon>
        <taxon>Pseudomonadati</taxon>
        <taxon>Pseudomonadota</taxon>
        <taxon>Betaproteobacteria</taxon>
        <taxon>Burkholderiales</taxon>
        <taxon>Burkholderiaceae</taxon>
        <taxon>Caballeronia</taxon>
    </lineage>
</organism>
<sequence length="46" mass="5016">MSTFESVIAMLAANPILCAALAITFLLMGAEAWLVLRALREPALRR</sequence>
<proteinExistence type="predicted"/>
<keyword evidence="3" id="KW-1185">Reference proteome</keyword>
<gene>
    <name evidence="2" type="ORF">PQR08_20955</name>
</gene>
<comment type="caution">
    <text evidence="2">The sequence shown here is derived from an EMBL/GenBank/DDBJ whole genome shotgun (WGS) entry which is preliminary data.</text>
</comment>
<keyword evidence="1" id="KW-0812">Transmembrane</keyword>
<feature type="transmembrane region" description="Helical" evidence="1">
    <location>
        <begin position="12"/>
        <end position="36"/>
    </location>
</feature>
<name>A0ABW9CNQ2_9BURK</name>